<organism evidence="4 5">
    <name type="scientific">Cohnella abietis</name>
    <dbReference type="NCBI Taxonomy" id="2507935"/>
    <lineage>
        <taxon>Bacteria</taxon>
        <taxon>Bacillati</taxon>
        <taxon>Bacillota</taxon>
        <taxon>Bacilli</taxon>
        <taxon>Bacillales</taxon>
        <taxon>Paenibacillaceae</taxon>
        <taxon>Cohnella</taxon>
    </lineage>
</organism>
<dbReference type="SUPFAM" id="SSF52540">
    <property type="entry name" value="P-loop containing nucleoside triphosphate hydrolases"/>
    <property type="match status" value="1"/>
</dbReference>
<dbReference type="PANTHER" id="PTHR43384">
    <property type="entry name" value="SEPTUM SITE-DETERMINING PROTEIN MIND HOMOLOG, CHLOROPLASTIC-RELATED"/>
    <property type="match status" value="1"/>
</dbReference>
<dbReference type="InterPro" id="IPR027417">
    <property type="entry name" value="P-loop_NTPase"/>
</dbReference>
<evidence type="ECO:0000256" key="1">
    <source>
        <dbReference type="ARBA" id="ARBA00022741"/>
    </source>
</evidence>
<protein>
    <recommendedName>
        <fullName evidence="3">AAA domain-containing protein</fullName>
    </recommendedName>
</protein>
<evidence type="ECO:0000313" key="4">
    <source>
        <dbReference type="EMBL" id="BBI30761.1"/>
    </source>
</evidence>
<gene>
    <name evidence="4" type="ORF">KCTCHS21_01600</name>
</gene>
<keyword evidence="1" id="KW-0547">Nucleotide-binding</keyword>
<evidence type="ECO:0000256" key="2">
    <source>
        <dbReference type="ARBA" id="ARBA00022840"/>
    </source>
</evidence>
<dbReference type="OrthoDB" id="9794577at2"/>
<keyword evidence="2" id="KW-0067">ATP-binding</keyword>
<reference evidence="4 5" key="1">
    <citation type="submission" date="2019-01" db="EMBL/GenBank/DDBJ databases">
        <title>Complete genome sequence of Cohnella hallensis HS21 isolated from Korean fir (Abies koreana) rhizospheric soil.</title>
        <authorList>
            <person name="Jiang L."/>
            <person name="Kang S.W."/>
            <person name="Kim S."/>
            <person name="Jung J."/>
            <person name="Kim C.Y."/>
            <person name="Kim D.H."/>
            <person name="Kim S.W."/>
            <person name="Lee J."/>
        </authorList>
    </citation>
    <scope>NUCLEOTIDE SEQUENCE [LARGE SCALE GENOMIC DNA]</scope>
    <source>
        <strain evidence="4 5">HS21</strain>
    </source>
</reference>
<dbReference type="Pfam" id="PF13614">
    <property type="entry name" value="AAA_31"/>
    <property type="match status" value="1"/>
</dbReference>
<dbReference type="InterPro" id="IPR025669">
    <property type="entry name" value="AAA_dom"/>
</dbReference>
<dbReference type="InterPro" id="IPR050625">
    <property type="entry name" value="ParA/MinD_ATPase"/>
</dbReference>
<dbReference type="KEGG" id="cohn:KCTCHS21_01600"/>
<keyword evidence="5" id="KW-1185">Reference proteome</keyword>
<evidence type="ECO:0000259" key="3">
    <source>
        <dbReference type="Pfam" id="PF13614"/>
    </source>
</evidence>
<dbReference type="GO" id="GO:0016887">
    <property type="term" value="F:ATP hydrolysis activity"/>
    <property type="evidence" value="ECO:0007669"/>
    <property type="project" value="TreeGrafter"/>
</dbReference>
<sequence length="372" mass="42394">MKIGIATGDINLNDMLTKIIDDYVTVWSDLDQAMKGANDTDIIILSTNLPGKVLDFMYTQGDKPIILLTDRPNQVTLRMPHLFICDIYGMMEKDITNEIINLLKSDRLAALKTRMYLKMNRSSQKSKLIVTYSPLPRQGKTTFIKNLSSFIADKNGDKKVAVVDLNLYNSDLLHAFGFEKHEIKEKKLEDFIEDTERSLLNCEVFIYKKLANLHILPHISSPYETNRFTGDVTFKLLEELKQRYDYVFIEISSHLVSNTSVISLMNADHVYVVTTAESHSLRAFERWFPEELKQKLLYNNKSVQLILNEYGKNSSGLQSNQAIEIGIGTSIVARIPHLPWVMADKVVQGALETGEVKAFLTALQDIARQLNR</sequence>
<dbReference type="Proteomes" id="UP000289856">
    <property type="component" value="Chromosome"/>
</dbReference>
<accession>A0A3T1CY79</accession>
<dbReference type="PANTHER" id="PTHR43384:SF6">
    <property type="entry name" value="SEPTUM SITE-DETERMINING PROTEIN MIND HOMOLOG, CHLOROPLASTIC"/>
    <property type="match status" value="1"/>
</dbReference>
<dbReference type="GO" id="GO:0005829">
    <property type="term" value="C:cytosol"/>
    <property type="evidence" value="ECO:0007669"/>
    <property type="project" value="TreeGrafter"/>
</dbReference>
<feature type="domain" description="AAA" evidence="3">
    <location>
        <begin position="139"/>
        <end position="285"/>
    </location>
</feature>
<dbReference type="GO" id="GO:0005524">
    <property type="term" value="F:ATP binding"/>
    <property type="evidence" value="ECO:0007669"/>
    <property type="project" value="UniProtKB-KW"/>
</dbReference>
<dbReference type="GO" id="GO:0009898">
    <property type="term" value="C:cytoplasmic side of plasma membrane"/>
    <property type="evidence" value="ECO:0007669"/>
    <property type="project" value="TreeGrafter"/>
</dbReference>
<dbReference type="Gene3D" id="3.40.50.300">
    <property type="entry name" value="P-loop containing nucleotide triphosphate hydrolases"/>
    <property type="match status" value="1"/>
</dbReference>
<name>A0A3T1CY79_9BACL</name>
<dbReference type="GO" id="GO:0051782">
    <property type="term" value="P:negative regulation of cell division"/>
    <property type="evidence" value="ECO:0007669"/>
    <property type="project" value="TreeGrafter"/>
</dbReference>
<dbReference type="RefSeq" id="WP_130604691.1">
    <property type="nucleotide sequence ID" value="NZ_AP019400.1"/>
</dbReference>
<dbReference type="EMBL" id="AP019400">
    <property type="protein sequence ID" value="BBI30761.1"/>
    <property type="molecule type" value="Genomic_DNA"/>
</dbReference>
<proteinExistence type="predicted"/>
<dbReference type="AlphaFoldDB" id="A0A3T1CY79"/>
<evidence type="ECO:0000313" key="5">
    <source>
        <dbReference type="Proteomes" id="UP000289856"/>
    </source>
</evidence>